<dbReference type="RefSeq" id="WP_230525215.1">
    <property type="nucleotide sequence ID" value="NZ_JAJGAK010000001.1"/>
</dbReference>
<evidence type="ECO:0000313" key="2">
    <source>
        <dbReference type="Proteomes" id="UP001165293"/>
    </source>
</evidence>
<evidence type="ECO:0000313" key="1">
    <source>
        <dbReference type="EMBL" id="MCC8361560.1"/>
    </source>
</evidence>
<sequence>MDCTVYQTRDRLVLVPDCMRASVLVETLFGPMTACGTIDTDALDAEMSKHYDEALGTELYVTSSPDLVLRTAYRPTGTIDPPEGFRWKDGDWWLGQDTMLVCERASGSVVANVEHAPNGGWKAYTNLHRDAIFRGEVVCISRAAAIQYLTLWARLHVTALLRETASAPN</sequence>
<proteinExistence type="predicted"/>
<keyword evidence="2" id="KW-1185">Reference proteome</keyword>
<gene>
    <name evidence="1" type="ORF">LK996_00475</name>
</gene>
<organism evidence="1 2">
    <name type="scientific">Noviluteimonas lactosilytica</name>
    <dbReference type="NCBI Taxonomy" id="2888523"/>
    <lineage>
        <taxon>Bacteria</taxon>
        <taxon>Pseudomonadati</taxon>
        <taxon>Pseudomonadota</taxon>
        <taxon>Gammaproteobacteria</taxon>
        <taxon>Lysobacterales</taxon>
        <taxon>Lysobacteraceae</taxon>
        <taxon>Noviluteimonas</taxon>
    </lineage>
</organism>
<dbReference type="Proteomes" id="UP001165293">
    <property type="component" value="Unassembled WGS sequence"/>
</dbReference>
<name>A0ABS8JDG8_9GAMM</name>
<accession>A0ABS8JDG8</accession>
<comment type="caution">
    <text evidence="1">The sequence shown here is derived from an EMBL/GenBank/DDBJ whole genome shotgun (WGS) entry which is preliminary data.</text>
</comment>
<protein>
    <submittedName>
        <fullName evidence="1">Uncharacterized protein</fullName>
    </submittedName>
</protein>
<dbReference type="EMBL" id="JAJGAK010000001">
    <property type="protein sequence ID" value="MCC8361560.1"/>
    <property type="molecule type" value="Genomic_DNA"/>
</dbReference>
<reference evidence="1" key="1">
    <citation type="submission" date="2021-10" db="EMBL/GenBank/DDBJ databases">
        <authorList>
            <person name="Lyu M."/>
            <person name="Wang X."/>
            <person name="Meng X."/>
            <person name="Xu K."/>
        </authorList>
    </citation>
    <scope>NUCLEOTIDE SEQUENCE</scope>
    <source>
        <strain evidence="1">A6</strain>
    </source>
</reference>